<evidence type="ECO:0000313" key="2">
    <source>
        <dbReference type="Proteomes" id="UP000450012"/>
    </source>
</evidence>
<reference evidence="1 2" key="1">
    <citation type="submission" date="2019-12" db="EMBL/GenBank/DDBJ databases">
        <title>Novel species isolated from a subtropical stream in China.</title>
        <authorList>
            <person name="Lu H."/>
        </authorList>
    </citation>
    <scope>NUCLEOTIDE SEQUENCE [LARGE SCALE GENOMIC DNA]</scope>
    <source>
        <strain evidence="1 2">FT55W</strain>
    </source>
</reference>
<keyword evidence="2" id="KW-1185">Reference proteome</keyword>
<dbReference type="RefSeq" id="WP_161015008.1">
    <property type="nucleotide sequence ID" value="NZ_WWCK01000005.1"/>
</dbReference>
<dbReference type="EMBL" id="WWCK01000005">
    <property type="protein sequence ID" value="MYM68452.1"/>
    <property type="molecule type" value="Genomic_DNA"/>
</dbReference>
<sequence>MRFKFETKRHGRCFAESDHDDDDAIRVEIWYDRNTDPKKVEYLLHIRDEPLPKQITEAGALQDATRIAINHFHATKTKDGDEFEMHCSRITARWAGILYNKLGG</sequence>
<gene>
    <name evidence="1" type="ORF">GTP45_16670</name>
</gene>
<name>A0A7X4KCW9_9BURK</name>
<proteinExistence type="predicted"/>
<comment type="caution">
    <text evidence="1">The sequence shown here is derived from an EMBL/GenBank/DDBJ whole genome shotgun (WGS) entry which is preliminary data.</text>
</comment>
<dbReference type="Proteomes" id="UP000450012">
    <property type="component" value="Unassembled WGS sequence"/>
</dbReference>
<evidence type="ECO:0000313" key="1">
    <source>
        <dbReference type="EMBL" id="MYM68452.1"/>
    </source>
</evidence>
<accession>A0A7X4KCW9</accession>
<organism evidence="1 2">
    <name type="scientific">Duganella rivi</name>
    <dbReference type="NCBI Taxonomy" id="2666083"/>
    <lineage>
        <taxon>Bacteria</taxon>
        <taxon>Pseudomonadati</taxon>
        <taxon>Pseudomonadota</taxon>
        <taxon>Betaproteobacteria</taxon>
        <taxon>Burkholderiales</taxon>
        <taxon>Oxalobacteraceae</taxon>
        <taxon>Telluria group</taxon>
        <taxon>Duganella</taxon>
    </lineage>
</organism>
<protein>
    <submittedName>
        <fullName evidence="1">Uncharacterized protein</fullName>
    </submittedName>
</protein>
<dbReference type="AlphaFoldDB" id="A0A7X4KCW9"/>